<gene>
    <name evidence="1" type="ORF">B4U79_10947</name>
</gene>
<accession>A0A3S3NW27</accession>
<reference evidence="1 2" key="1">
    <citation type="journal article" date="2018" name="Gigascience">
        <title>Genomes of trombidid mites reveal novel predicted allergens and laterally-transferred genes associated with secondary metabolism.</title>
        <authorList>
            <person name="Dong X."/>
            <person name="Chaisiri K."/>
            <person name="Xia D."/>
            <person name="Armstrong S.D."/>
            <person name="Fang Y."/>
            <person name="Donnelly M.J."/>
            <person name="Kadowaki T."/>
            <person name="McGarry J.W."/>
            <person name="Darby A.C."/>
            <person name="Makepeace B.L."/>
        </authorList>
    </citation>
    <scope>NUCLEOTIDE SEQUENCE [LARGE SCALE GENOMIC DNA]</scope>
    <source>
        <strain evidence="1">UoL-WK</strain>
    </source>
</reference>
<organism evidence="1 2">
    <name type="scientific">Dinothrombium tinctorium</name>
    <dbReference type="NCBI Taxonomy" id="1965070"/>
    <lineage>
        <taxon>Eukaryota</taxon>
        <taxon>Metazoa</taxon>
        <taxon>Ecdysozoa</taxon>
        <taxon>Arthropoda</taxon>
        <taxon>Chelicerata</taxon>
        <taxon>Arachnida</taxon>
        <taxon>Acari</taxon>
        <taxon>Acariformes</taxon>
        <taxon>Trombidiformes</taxon>
        <taxon>Prostigmata</taxon>
        <taxon>Anystina</taxon>
        <taxon>Parasitengona</taxon>
        <taxon>Trombidioidea</taxon>
        <taxon>Trombidiidae</taxon>
        <taxon>Dinothrombium</taxon>
    </lineage>
</organism>
<evidence type="ECO:0000313" key="1">
    <source>
        <dbReference type="EMBL" id="RWR99846.1"/>
    </source>
</evidence>
<name>A0A3S3NW27_9ACAR</name>
<sequence>MASWHLEKCAEDTVISCFVCY</sequence>
<protein>
    <submittedName>
        <fullName evidence="1">Uncharacterized protein</fullName>
    </submittedName>
</protein>
<keyword evidence="2" id="KW-1185">Reference proteome</keyword>
<dbReference type="EMBL" id="NCKU01013341">
    <property type="protein sequence ID" value="RWR99846.1"/>
    <property type="molecule type" value="Genomic_DNA"/>
</dbReference>
<evidence type="ECO:0000313" key="2">
    <source>
        <dbReference type="Proteomes" id="UP000285301"/>
    </source>
</evidence>
<dbReference type="Proteomes" id="UP000285301">
    <property type="component" value="Unassembled WGS sequence"/>
</dbReference>
<proteinExistence type="predicted"/>
<comment type="caution">
    <text evidence="1">The sequence shown here is derived from an EMBL/GenBank/DDBJ whole genome shotgun (WGS) entry which is preliminary data.</text>
</comment>
<dbReference type="AlphaFoldDB" id="A0A3S3NW27"/>